<name>A0A382SPJ1_9ZZZZ</name>
<protein>
    <submittedName>
        <fullName evidence="1">Uncharacterized protein</fullName>
    </submittedName>
</protein>
<accession>A0A382SPJ1</accession>
<feature type="non-terminal residue" evidence="1">
    <location>
        <position position="1"/>
    </location>
</feature>
<dbReference type="Pfam" id="PF19798">
    <property type="entry name" value="Sulfotransfer_5"/>
    <property type="match status" value="1"/>
</dbReference>
<dbReference type="AlphaFoldDB" id="A0A382SPJ1"/>
<dbReference type="EMBL" id="UINC01130023">
    <property type="protein sequence ID" value="SVD10821.1"/>
    <property type="molecule type" value="Genomic_DNA"/>
</dbReference>
<gene>
    <name evidence="1" type="ORF">METZ01_LOCUS363675</name>
</gene>
<proteinExistence type="predicted"/>
<organism evidence="1">
    <name type="scientific">marine metagenome</name>
    <dbReference type="NCBI Taxonomy" id="408172"/>
    <lineage>
        <taxon>unclassified sequences</taxon>
        <taxon>metagenomes</taxon>
        <taxon>ecological metagenomes</taxon>
    </lineage>
</organism>
<sequence length="28" mass="3336">VTLRINCWSGPRNISTSFMYAFRQRDDT</sequence>
<evidence type="ECO:0000313" key="1">
    <source>
        <dbReference type="EMBL" id="SVD10821.1"/>
    </source>
</evidence>
<reference evidence="1" key="1">
    <citation type="submission" date="2018-05" db="EMBL/GenBank/DDBJ databases">
        <authorList>
            <person name="Lanie J.A."/>
            <person name="Ng W.-L."/>
            <person name="Kazmierczak K.M."/>
            <person name="Andrzejewski T.M."/>
            <person name="Davidsen T.M."/>
            <person name="Wayne K.J."/>
            <person name="Tettelin H."/>
            <person name="Glass J.I."/>
            <person name="Rusch D."/>
            <person name="Podicherti R."/>
            <person name="Tsui H.-C.T."/>
            <person name="Winkler M.E."/>
        </authorList>
    </citation>
    <scope>NUCLEOTIDE SEQUENCE</scope>
</reference>
<feature type="non-terminal residue" evidence="1">
    <location>
        <position position="28"/>
    </location>
</feature>